<dbReference type="EMBL" id="BDIP01006069">
    <property type="protein sequence ID" value="GIQ90349.1"/>
    <property type="molecule type" value="Genomic_DNA"/>
</dbReference>
<dbReference type="Gene3D" id="3.40.50.300">
    <property type="entry name" value="P-loop containing nucleotide triphosphate hydrolases"/>
    <property type="match status" value="1"/>
</dbReference>
<sequence>VSLMMLGDLTPTDAAFWLQSFGTAPPLLAQLGLSLLSGLFWMTLVVYLDHVSPAASDSPYKKDFFMNPSFWSPSAPTVDPSVPVVRMDNVVKVYDANKKKRKAKAKAKSDDDDGEGRVMALDGLSFGLDSNRVVGILGHNGAGKTTAMRILGGALCPTSGSAIVAGLDAGREPWAIRKSVGMCPQENLAMDKVTVEEQVMLFASIARPELSVEERTNLAVSMLSEIGLGTSRDRNKYTTVLSGGMKRKMMIAIACLSSPPIIMLDEPTSGMDVDGRRRVWKLLQQRKQNSLVVLTTHS</sequence>
<dbReference type="GO" id="GO:0140359">
    <property type="term" value="F:ABC-type transporter activity"/>
    <property type="evidence" value="ECO:0007669"/>
    <property type="project" value="InterPro"/>
</dbReference>
<evidence type="ECO:0000259" key="1">
    <source>
        <dbReference type="PROSITE" id="PS50893"/>
    </source>
</evidence>
<accession>A0A9K3DAG9</accession>
<dbReference type="InterPro" id="IPR026082">
    <property type="entry name" value="ABCA"/>
</dbReference>
<dbReference type="AlphaFoldDB" id="A0A9K3DAG9"/>
<organism evidence="2 3">
    <name type="scientific">Kipferlia bialata</name>
    <dbReference type="NCBI Taxonomy" id="797122"/>
    <lineage>
        <taxon>Eukaryota</taxon>
        <taxon>Metamonada</taxon>
        <taxon>Carpediemonas-like organisms</taxon>
        <taxon>Kipferlia</taxon>
    </lineage>
</organism>
<evidence type="ECO:0000313" key="3">
    <source>
        <dbReference type="Proteomes" id="UP000265618"/>
    </source>
</evidence>
<comment type="caution">
    <text evidence="2">The sequence shown here is derived from an EMBL/GenBank/DDBJ whole genome shotgun (WGS) entry which is preliminary data.</text>
</comment>
<dbReference type="PANTHER" id="PTHR19229:SF250">
    <property type="entry name" value="ABC TRANSPORTER DOMAIN-CONTAINING PROTEIN-RELATED"/>
    <property type="match status" value="1"/>
</dbReference>
<dbReference type="OrthoDB" id="10255969at2759"/>
<protein>
    <submittedName>
        <fullName evidence="2">ABC transporter A, ABCA</fullName>
    </submittedName>
</protein>
<dbReference type="InterPro" id="IPR027417">
    <property type="entry name" value="P-loop_NTPase"/>
</dbReference>
<dbReference type="GO" id="GO:0016887">
    <property type="term" value="F:ATP hydrolysis activity"/>
    <property type="evidence" value="ECO:0007669"/>
    <property type="project" value="InterPro"/>
</dbReference>
<name>A0A9K3DAG9_9EUKA</name>
<keyword evidence="3" id="KW-1185">Reference proteome</keyword>
<dbReference type="GO" id="GO:0005319">
    <property type="term" value="F:lipid transporter activity"/>
    <property type="evidence" value="ECO:0007669"/>
    <property type="project" value="TreeGrafter"/>
</dbReference>
<dbReference type="Pfam" id="PF00005">
    <property type="entry name" value="ABC_tran"/>
    <property type="match status" value="1"/>
</dbReference>
<dbReference type="Proteomes" id="UP000265618">
    <property type="component" value="Unassembled WGS sequence"/>
</dbReference>
<feature type="non-terminal residue" evidence="2">
    <location>
        <position position="298"/>
    </location>
</feature>
<dbReference type="InterPro" id="IPR003439">
    <property type="entry name" value="ABC_transporter-like_ATP-bd"/>
</dbReference>
<reference evidence="2 3" key="1">
    <citation type="journal article" date="2018" name="PLoS ONE">
        <title>The draft genome of Kipferlia bialata reveals reductive genome evolution in fornicate parasites.</title>
        <authorList>
            <person name="Tanifuji G."/>
            <person name="Takabayashi S."/>
            <person name="Kume K."/>
            <person name="Takagi M."/>
            <person name="Nakayama T."/>
            <person name="Kamikawa R."/>
            <person name="Inagaki Y."/>
            <person name="Hashimoto T."/>
        </authorList>
    </citation>
    <scope>NUCLEOTIDE SEQUENCE [LARGE SCALE GENOMIC DNA]</scope>
    <source>
        <strain evidence="2">NY0173</strain>
    </source>
</reference>
<dbReference type="SUPFAM" id="SSF52540">
    <property type="entry name" value="P-loop containing nucleoside triphosphate hydrolases"/>
    <property type="match status" value="1"/>
</dbReference>
<feature type="domain" description="ABC transporter" evidence="1">
    <location>
        <begin position="85"/>
        <end position="298"/>
    </location>
</feature>
<evidence type="ECO:0000313" key="2">
    <source>
        <dbReference type="EMBL" id="GIQ90349.1"/>
    </source>
</evidence>
<dbReference type="PROSITE" id="PS50893">
    <property type="entry name" value="ABC_TRANSPORTER_2"/>
    <property type="match status" value="1"/>
</dbReference>
<gene>
    <name evidence="2" type="ORF">KIPB_013109</name>
</gene>
<dbReference type="PANTHER" id="PTHR19229">
    <property type="entry name" value="ATP-BINDING CASSETTE TRANSPORTER SUBFAMILY A ABCA"/>
    <property type="match status" value="1"/>
</dbReference>
<feature type="non-terminal residue" evidence="2">
    <location>
        <position position="1"/>
    </location>
</feature>
<dbReference type="GO" id="GO:0016020">
    <property type="term" value="C:membrane"/>
    <property type="evidence" value="ECO:0007669"/>
    <property type="project" value="InterPro"/>
</dbReference>
<dbReference type="GO" id="GO:0005524">
    <property type="term" value="F:ATP binding"/>
    <property type="evidence" value="ECO:0007669"/>
    <property type="project" value="InterPro"/>
</dbReference>
<proteinExistence type="predicted"/>